<accession>A0AAN8LS63</accession>
<evidence type="ECO:0000313" key="2">
    <source>
        <dbReference type="Proteomes" id="UP001356427"/>
    </source>
</evidence>
<sequence length="130" mass="15062">MCIDDVVPTVTVRTYPNQKPWITGNIRTELKGRAAAFKERDSNPDAYKKSRYALRRTIKQTKSQYRTKTESYYTGSDARRMWQGLKTITDYNGKHSRELPSDTSLPDELNHFYTRFEASNTEACMRAPAV</sequence>
<keyword evidence="2" id="KW-1185">Reference proteome</keyword>
<dbReference type="PANTHER" id="PTHR47510">
    <property type="entry name" value="REVERSE TRANSCRIPTASE DOMAIN-CONTAINING PROTEIN"/>
    <property type="match status" value="1"/>
</dbReference>
<gene>
    <name evidence="1" type="ORF">J4Q44_G00221540</name>
</gene>
<protein>
    <submittedName>
        <fullName evidence="1">Uncharacterized protein</fullName>
    </submittedName>
</protein>
<comment type="caution">
    <text evidence="1">The sequence shown here is derived from an EMBL/GenBank/DDBJ whole genome shotgun (WGS) entry which is preliminary data.</text>
</comment>
<reference evidence="1 2" key="1">
    <citation type="submission" date="2021-04" db="EMBL/GenBank/DDBJ databases">
        <authorList>
            <person name="De Guttry C."/>
            <person name="Zahm M."/>
            <person name="Klopp C."/>
            <person name="Cabau C."/>
            <person name="Louis A."/>
            <person name="Berthelot C."/>
            <person name="Parey E."/>
            <person name="Roest Crollius H."/>
            <person name="Montfort J."/>
            <person name="Robinson-Rechavi M."/>
            <person name="Bucao C."/>
            <person name="Bouchez O."/>
            <person name="Gislard M."/>
            <person name="Lluch J."/>
            <person name="Milhes M."/>
            <person name="Lampietro C."/>
            <person name="Lopez Roques C."/>
            <person name="Donnadieu C."/>
            <person name="Braasch I."/>
            <person name="Desvignes T."/>
            <person name="Postlethwait J."/>
            <person name="Bobe J."/>
            <person name="Wedekind C."/>
            <person name="Guiguen Y."/>
        </authorList>
    </citation>
    <scope>NUCLEOTIDE SEQUENCE [LARGE SCALE GENOMIC DNA]</scope>
    <source>
        <strain evidence="1">Cs_M1</strain>
        <tissue evidence="1">Blood</tissue>
    </source>
</reference>
<evidence type="ECO:0000313" key="1">
    <source>
        <dbReference type="EMBL" id="KAK6307006.1"/>
    </source>
</evidence>
<dbReference type="EMBL" id="JAGTTL010000020">
    <property type="protein sequence ID" value="KAK6307006.1"/>
    <property type="molecule type" value="Genomic_DNA"/>
</dbReference>
<dbReference type="PANTHER" id="PTHR47510:SF3">
    <property type="entry name" value="ENDO_EXONUCLEASE_PHOSPHATASE DOMAIN-CONTAINING PROTEIN"/>
    <property type="match status" value="1"/>
</dbReference>
<organism evidence="1 2">
    <name type="scientific">Coregonus suidteri</name>
    <dbReference type="NCBI Taxonomy" id="861788"/>
    <lineage>
        <taxon>Eukaryota</taxon>
        <taxon>Metazoa</taxon>
        <taxon>Chordata</taxon>
        <taxon>Craniata</taxon>
        <taxon>Vertebrata</taxon>
        <taxon>Euteleostomi</taxon>
        <taxon>Actinopterygii</taxon>
        <taxon>Neopterygii</taxon>
        <taxon>Teleostei</taxon>
        <taxon>Protacanthopterygii</taxon>
        <taxon>Salmoniformes</taxon>
        <taxon>Salmonidae</taxon>
        <taxon>Coregoninae</taxon>
        <taxon>Coregonus</taxon>
    </lineage>
</organism>
<dbReference type="AlphaFoldDB" id="A0AAN8LS63"/>
<dbReference type="Proteomes" id="UP001356427">
    <property type="component" value="Unassembled WGS sequence"/>
</dbReference>
<proteinExistence type="predicted"/>
<name>A0AAN8LS63_9TELE</name>
<feature type="non-terminal residue" evidence="1">
    <location>
        <position position="130"/>
    </location>
</feature>